<keyword evidence="7" id="KW-1185">Reference proteome</keyword>
<dbReference type="InterPro" id="IPR002347">
    <property type="entry name" value="SDR_fam"/>
</dbReference>
<evidence type="ECO:0000256" key="2">
    <source>
        <dbReference type="ARBA" id="ARBA00022857"/>
    </source>
</evidence>
<dbReference type="RefSeq" id="XP_002129754.1">
    <property type="nucleotide sequence ID" value="XM_002129718.4"/>
</dbReference>
<evidence type="ECO:0000313" key="6">
    <source>
        <dbReference type="Ensembl" id="ENSCINP00000030937.1"/>
    </source>
</evidence>
<proteinExistence type="inferred from homology"/>
<dbReference type="OrthoDB" id="7289984at2759"/>
<dbReference type="GeneID" id="100182286"/>
<evidence type="ECO:0000256" key="3">
    <source>
        <dbReference type="ARBA" id="ARBA00023002"/>
    </source>
</evidence>
<protein>
    <recommendedName>
        <fullName evidence="4">carbonyl reductase (NADPH)</fullName>
        <ecNumber evidence="4">1.1.1.184</ecNumber>
    </recommendedName>
</protein>
<dbReference type="PRINTS" id="PR00080">
    <property type="entry name" value="SDRFAMILY"/>
</dbReference>
<dbReference type="CDD" id="cd05324">
    <property type="entry name" value="carb_red_PTCR-like_SDR_c"/>
    <property type="match status" value="1"/>
</dbReference>
<dbReference type="PRINTS" id="PR00081">
    <property type="entry name" value="GDHRDH"/>
</dbReference>
<sequence length="275" mass="30083">MSTTRVAIVSGSNRGLGLAIVRGLCKDFKGDVYLCSRSEASGKEAVKSLETEGLCPKYHQLDICDENSVLSLKEFLVKNYGGLDVLVNNAGFAYKSASTEPFGKQARDTVDVNYYGTLKISNILLPIMKKGGRVVNVSSFVSLMSIKKCSEELQSIFRSQTITEEELSSKMEEFVAHARAGDHVTHGWPDTAYGVSKVGVSVMTWIQARQMRMRGLDDVLINACCPGWVRTDMAGPKATKSPDEGAITPLYCALLPEGAKEPHGKFLSDKTIKEW</sequence>
<dbReference type="InterPro" id="IPR045313">
    <property type="entry name" value="CBR1-like"/>
</dbReference>
<dbReference type="Pfam" id="PF00106">
    <property type="entry name" value="adh_short"/>
    <property type="match status" value="1"/>
</dbReference>
<evidence type="ECO:0000256" key="5">
    <source>
        <dbReference type="RuleBase" id="RU000363"/>
    </source>
</evidence>
<evidence type="ECO:0000256" key="1">
    <source>
        <dbReference type="ARBA" id="ARBA00006484"/>
    </source>
</evidence>
<dbReference type="PANTHER" id="PTHR43963:SF4">
    <property type="entry name" value="CARBONYL REDUCTASE (NADPH)"/>
    <property type="match status" value="1"/>
</dbReference>
<dbReference type="FunCoup" id="H2XMQ4">
    <property type="interactions" value="48"/>
</dbReference>
<dbReference type="InterPro" id="IPR036291">
    <property type="entry name" value="NAD(P)-bd_dom_sf"/>
</dbReference>
<dbReference type="Gene3D" id="3.40.50.720">
    <property type="entry name" value="NAD(P)-binding Rossmann-like Domain"/>
    <property type="match status" value="1"/>
</dbReference>
<dbReference type="EC" id="1.1.1.184" evidence="4"/>
<evidence type="ECO:0000313" key="7">
    <source>
        <dbReference type="Proteomes" id="UP000008144"/>
    </source>
</evidence>
<reference evidence="7" key="1">
    <citation type="journal article" date="2002" name="Science">
        <title>The draft genome of Ciona intestinalis: insights into chordate and vertebrate origins.</title>
        <authorList>
            <person name="Dehal P."/>
            <person name="Satou Y."/>
            <person name="Campbell R.K."/>
            <person name="Chapman J."/>
            <person name="Degnan B."/>
            <person name="De Tomaso A."/>
            <person name="Davidson B."/>
            <person name="Di Gregorio A."/>
            <person name="Gelpke M."/>
            <person name="Goodstein D.M."/>
            <person name="Harafuji N."/>
            <person name="Hastings K.E."/>
            <person name="Ho I."/>
            <person name="Hotta K."/>
            <person name="Huang W."/>
            <person name="Kawashima T."/>
            <person name="Lemaire P."/>
            <person name="Martinez D."/>
            <person name="Meinertzhagen I.A."/>
            <person name="Necula S."/>
            <person name="Nonaka M."/>
            <person name="Putnam N."/>
            <person name="Rash S."/>
            <person name="Saiga H."/>
            <person name="Satake M."/>
            <person name="Terry A."/>
            <person name="Yamada L."/>
            <person name="Wang H.G."/>
            <person name="Awazu S."/>
            <person name="Azumi K."/>
            <person name="Boore J."/>
            <person name="Branno M."/>
            <person name="Chin-Bow S."/>
            <person name="DeSantis R."/>
            <person name="Doyle S."/>
            <person name="Francino P."/>
            <person name="Keys D.N."/>
            <person name="Haga S."/>
            <person name="Hayashi H."/>
            <person name="Hino K."/>
            <person name="Imai K.S."/>
            <person name="Inaba K."/>
            <person name="Kano S."/>
            <person name="Kobayashi K."/>
            <person name="Kobayashi M."/>
            <person name="Lee B.I."/>
            <person name="Makabe K.W."/>
            <person name="Manohar C."/>
            <person name="Matassi G."/>
            <person name="Medina M."/>
            <person name="Mochizuki Y."/>
            <person name="Mount S."/>
            <person name="Morishita T."/>
            <person name="Miura S."/>
            <person name="Nakayama A."/>
            <person name="Nishizaka S."/>
            <person name="Nomoto H."/>
            <person name="Ohta F."/>
            <person name="Oishi K."/>
            <person name="Rigoutsos I."/>
            <person name="Sano M."/>
            <person name="Sasaki A."/>
            <person name="Sasakura Y."/>
            <person name="Shoguchi E."/>
            <person name="Shin-i T."/>
            <person name="Spagnuolo A."/>
            <person name="Stainier D."/>
            <person name="Suzuki M.M."/>
            <person name="Tassy O."/>
            <person name="Takatori N."/>
            <person name="Tokuoka M."/>
            <person name="Yagi K."/>
            <person name="Yoshizaki F."/>
            <person name="Wada S."/>
            <person name="Zhang C."/>
            <person name="Hyatt P.D."/>
            <person name="Larimer F."/>
            <person name="Detter C."/>
            <person name="Doggett N."/>
            <person name="Glavina T."/>
            <person name="Hawkins T."/>
            <person name="Richardson P."/>
            <person name="Lucas S."/>
            <person name="Kohara Y."/>
            <person name="Levine M."/>
            <person name="Satoh N."/>
            <person name="Rokhsar D.S."/>
        </authorList>
    </citation>
    <scope>NUCLEOTIDE SEQUENCE [LARGE SCALE GENOMIC DNA]</scope>
</reference>
<reference evidence="6" key="3">
    <citation type="submission" date="2025-09" db="UniProtKB">
        <authorList>
            <consortium name="Ensembl"/>
        </authorList>
    </citation>
    <scope>IDENTIFICATION</scope>
</reference>
<dbReference type="PANTHER" id="PTHR43963">
    <property type="entry name" value="CARBONYL REDUCTASE 1-RELATED"/>
    <property type="match status" value="1"/>
</dbReference>
<dbReference type="Proteomes" id="UP000008144">
    <property type="component" value="Unassembled WGS sequence"/>
</dbReference>
<dbReference type="AlphaFoldDB" id="H2XMQ4"/>
<dbReference type="GeneTree" id="ENSGT00940000168097"/>
<comment type="similarity">
    <text evidence="1 5">Belongs to the short-chain dehydrogenases/reductases (SDR) family.</text>
</comment>
<keyword evidence="2" id="KW-0521">NADP</keyword>
<dbReference type="PROSITE" id="PS00061">
    <property type="entry name" value="ADH_SHORT"/>
    <property type="match status" value="1"/>
</dbReference>
<organism evidence="6 7">
    <name type="scientific">Ciona intestinalis</name>
    <name type="common">Transparent sea squirt</name>
    <name type="synonym">Ascidia intestinalis</name>
    <dbReference type="NCBI Taxonomy" id="7719"/>
    <lineage>
        <taxon>Eukaryota</taxon>
        <taxon>Metazoa</taxon>
        <taxon>Chordata</taxon>
        <taxon>Tunicata</taxon>
        <taxon>Ascidiacea</taxon>
        <taxon>Phlebobranchia</taxon>
        <taxon>Cionidae</taxon>
        <taxon>Ciona</taxon>
    </lineage>
</organism>
<dbReference type="HOGENOM" id="CLU_010194_9_0_1"/>
<name>H2XMQ4_CIOIN</name>
<gene>
    <name evidence="6" type="primary">LOC100182286</name>
</gene>
<dbReference type="InterPro" id="IPR020904">
    <property type="entry name" value="Sc_DH/Rdtase_CS"/>
</dbReference>
<accession>A0A1W2WLM9</accession>
<dbReference type="OMA" id="GAQTPVM"/>
<dbReference type="KEGG" id="cin:100182286"/>
<dbReference type="GO" id="GO:0004090">
    <property type="term" value="F:carbonyl reductase (NADPH) activity"/>
    <property type="evidence" value="ECO:0000318"/>
    <property type="project" value="GO_Central"/>
</dbReference>
<keyword evidence="3" id="KW-0560">Oxidoreductase</keyword>
<accession>H2XMQ4</accession>
<dbReference type="STRING" id="7719.ENSCINP00000030937"/>
<dbReference type="Ensembl" id="ENSCINT00000030502.1">
    <property type="protein sequence ID" value="ENSCINP00000030937.1"/>
    <property type="gene ID" value="ENSCING00000021096.1"/>
</dbReference>
<reference evidence="6" key="2">
    <citation type="submission" date="2025-08" db="UniProtKB">
        <authorList>
            <consortium name="Ensembl"/>
        </authorList>
    </citation>
    <scope>IDENTIFICATION</scope>
</reference>
<dbReference type="SUPFAM" id="SSF51735">
    <property type="entry name" value="NAD(P)-binding Rossmann-fold domains"/>
    <property type="match status" value="1"/>
</dbReference>
<evidence type="ECO:0000256" key="4">
    <source>
        <dbReference type="ARBA" id="ARBA00026118"/>
    </source>
</evidence>
<dbReference type="InParanoid" id="H2XMQ4"/>